<dbReference type="Gene3D" id="1.10.287.130">
    <property type="match status" value="1"/>
</dbReference>
<keyword evidence="7" id="KW-0418">Kinase</keyword>
<protein>
    <recommendedName>
        <fullName evidence="3">histidine kinase</fullName>
        <ecNumber evidence="3">2.7.13.3</ecNumber>
    </recommendedName>
</protein>
<feature type="transmembrane region" description="Helical" evidence="11">
    <location>
        <begin position="51"/>
        <end position="70"/>
    </location>
</feature>
<evidence type="ECO:0000256" key="9">
    <source>
        <dbReference type="ARBA" id="ARBA00023012"/>
    </source>
</evidence>
<comment type="catalytic activity">
    <reaction evidence="1">
        <text>ATP + protein L-histidine = ADP + protein N-phospho-L-histidine.</text>
        <dbReference type="EC" id="2.7.13.3"/>
    </reaction>
</comment>
<keyword evidence="6" id="KW-0547">Nucleotide-binding</keyword>
<keyword evidence="11" id="KW-1133">Transmembrane helix</keyword>
<dbReference type="SMART" id="SM00304">
    <property type="entry name" value="HAMP"/>
    <property type="match status" value="1"/>
</dbReference>
<dbReference type="EC" id="2.7.13.3" evidence="3"/>
<comment type="subcellular location">
    <subcellularLocation>
        <location evidence="2">Membrane</location>
    </subcellularLocation>
</comment>
<evidence type="ECO:0000259" key="12">
    <source>
        <dbReference type="PROSITE" id="PS50109"/>
    </source>
</evidence>
<feature type="domain" description="HAMP" evidence="13">
    <location>
        <begin position="292"/>
        <end position="345"/>
    </location>
</feature>
<evidence type="ECO:0000256" key="7">
    <source>
        <dbReference type="ARBA" id="ARBA00022777"/>
    </source>
</evidence>
<dbReference type="AlphaFoldDB" id="H5SIG2"/>
<keyword evidence="4" id="KW-0597">Phosphoprotein</keyword>
<reference evidence="14" key="2">
    <citation type="journal article" date="2012" name="PLoS ONE">
        <title>A Deeply Branching Thermophilic Bacterium with an Ancient Acetyl-CoA Pathway Dominates a Subsurface Ecosystem.</title>
        <authorList>
            <person name="Takami H."/>
            <person name="Noguchi H."/>
            <person name="Takaki Y."/>
            <person name="Uchiyama I."/>
            <person name="Toyoda A."/>
            <person name="Nishi S."/>
            <person name="Chee G.-J."/>
            <person name="Arai W."/>
            <person name="Nunoura T."/>
            <person name="Itoh T."/>
            <person name="Hattori M."/>
            <person name="Takai K."/>
        </authorList>
    </citation>
    <scope>NUCLEOTIDE SEQUENCE</scope>
</reference>
<evidence type="ECO:0000256" key="4">
    <source>
        <dbReference type="ARBA" id="ARBA00022553"/>
    </source>
</evidence>
<dbReference type="InterPro" id="IPR005467">
    <property type="entry name" value="His_kinase_dom"/>
</dbReference>
<evidence type="ECO:0000313" key="14">
    <source>
        <dbReference type="EMBL" id="BAL55948.1"/>
    </source>
</evidence>
<evidence type="ECO:0000256" key="10">
    <source>
        <dbReference type="SAM" id="Coils"/>
    </source>
</evidence>
<evidence type="ECO:0000256" key="1">
    <source>
        <dbReference type="ARBA" id="ARBA00000085"/>
    </source>
</evidence>
<dbReference type="CDD" id="cd00082">
    <property type="entry name" value="HisKA"/>
    <property type="match status" value="1"/>
</dbReference>
<name>H5SIG2_9BACT</name>
<dbReference type="InterPro" id="IPR003594">
    <property type="entry name" value="HATPase_dom"/>
</dbReference>
<gene>
    <name evidence="14" type="ORF">HGMM_F32H02C21</name>
</gene>
<dbReference type="Pfam" id="PF02518">
    <property type="entry name" value="HATPase_c"/>
    <property type="match status" value="1"/>
</dbReference>
<dbReference type="InterPro" id="IPR036890">
    <property type="entry name" value="HATPase_C_sf"/>
</dbReference>
<keyword evidence="5" id="KW-0808">Transferase</keyword>
<dbReference type="GO" id="GO:0016020">
    <property type="term" value="C:membrane"/>
    <property type="evidence" value="ECO:0007669"/>
    <property type="project" value="UniProtKB-SubCell"/>
</dbReference>
<evidence type="ECO:0000256" key="3">
    <source>
        <dbReference type="ARBA" id="ARBA00012438"/>
    </source>
</evidence>
<dbReference type="CDD" id="cd00075">
    <property type="entry name" value="HATPase"/>
    <property type="match status" value="1"/>
</dbReference>
<evidence type="ECO:0000256" key="8">
    <source>
        <dbReference type="ARBA" id="ARBA00022840"/>
    </source>
</evidence>
<dbReference type="SUPFAM" id="SSF47384">
    <property type="entry name" value="Homodimeric domain of signal transducing histidine kinase"/>
    <property type="match status" value="1"/>
</dbReference>
<dbReference type="EMBL" id="AP011733">
    <property type="protein sequence ID" value="BAL55948.1"/>
    <property type="molecule type" value="Genomic_DNA"/>
</dbReference>
<dbReference type="InterPro" id="IPR036097">
    <property type="entry name" value="HisK_dim/P_sf"/>
</dbReference>
<dbReference type="GO" id="GO:0005524">
    <property type="term" value="F:ATP binding"/>
    <property type="evidence" value="ECO:0007669"/>
    <property type="project" value="UniProtKB-KW"/>
</dbReference>
<evidence type="ECO:0000256" key="5">
    <source>
        <dbReference type="ARBA" id="ARBA00022679"/>
    </source>
</evidence>
<dbReference type="PROSITE" id="PS50885">
    <property type="entry name" value="HAMP"/>
    <property type="match status" value="1"/>
</dbReference>
<evidence type="ECO:0000259" key="13">
    <source>
        <dbReference type="PROSITE" id="PS50885"/>
    </source>
</evidence>
<accession>H5SIG2</accession>
<organism evidence="14">
    <name type="scientific">uncultured Bacteroidota bacterium</name>
    <dbReference type="NCBI Taxonomy" id="152509"/>
    <lineage>
        <taxon>Bacteria</taxon>
        <taxon>Pseudomonadati</taxon>
        <taxon>Bacteroidota</taxon>
        <taxon>environmental samples</taxon>
    </lineage>
</organism>
<keyword evidence="10" id="KW-0175">Coiled coil</keyword>
<evidence type="ECO:0000256" key="2">
    <source>
        <dbReference type="ARBA" id="ARBA00004370"/>
    </source>
</evidence>
<dbReference type="InterPro" id="IPR003661">
    <property type="entry name" value="HisK_dim/P_dom"/>
</dbReference>
<dbReference type="SMART" id="SM00387">
    <property type="entry name" value="HATPase_c"/>
    <property type="match status" value="1"/>
</dbReference>
<dbReference type="PROSITE" id="PS50109">
    <property type="entry name" value="HIS_KIN"/>
    <property type="match status" value="1"/>
</dbReference>
<evidence type="ECO:0000256" key="6">
    <source>
        <dbReference type="ARBA" id="ARBA00022741"/>
    </source>
</evidence>
<dbReference type="Gene3D" id="3.30.565.10">
    <property type="entry name" value="Histidine kinase-like ATPase, C-terminal domain"/>
    <property type="match status" value="1"/>
</dbReference>
<reference evidence="14" key="1">
    <citation type="journal article" date="2005" name="Environ. Microbiol.">
        <title>Genetic and functional properties of uncultivated thermophilic crenarchaeotes from a subsurface gold mine as revealed by analysis of genome fragments.</title>
        <authorList>
            <person name="Nunoura T."/>
            <person name="Hirayama H."/>
            <person name="Takami H."/>
            <person name="Oida H."/>
            <person name="Nishi S."/>
            <person name="Shimamura S."/>
            <person name="Suzuki Y."/>
            <person name="Inagaki F."/>
            <person name="Takai K."/>
            <person name="Nealson K.H."/>
            <person name="Horikoshi K."/>
        </authorList>
    </citation>
    <scope>NUCLEOTIDE SEQUENCE</scope>
</reference>
<feature type="domain" description="Histidine kinase" evidence="12">
    <location>
        <begin position="362"/>
        <end position="571"/>
    </location>
</feature>
<evidence type="ECO:0000256" key="11">
    <source>
        <dbReference type="SAM" id="Phobius"/>
    </source>
</evidence>
<dbReference type="SUPFAM" id="SSF55874">
    <property type="entry name" value="ATPase domain of HSP90 chaperone/DNA topoisomerase II/histidine kinase"/>
    <property type="match status" value="1"/>
</dbReference>
<dbReference type="InterPro" id="IPR004358">
    <property type="entry name" value="Sig_transdc_His_kin-like_C"/>
</dbReference>
<keyword evidence="11" id="KW-0812">Transmembrane</keyword>
<dbReference type="PANTHER" id="PTHR43065">
    <property type="entry name" value="SENSOR HISTIDINE KINASE"/>
    <property type="match status" value="1"/>
</dbReference>
<feature type="transmembrane region" description="Helical" evidence="11">
    <location>
        <begin position="97"/>
        <end position="118"/>
    </location>
</feature>
<proteinExistence type="predicted"/>
<keyword evidence="11" id="KW-0472">Membrane</keyword>
<keyword evidence="8" id="KW-0067">ATP-binding</keyword>
<keyword evidence="9" id="KW-0902">Two-component regulatory system</keyword>
<feature type="transmembrane region" description="Helical" evidence="11">
    <location>
        <begin position="268"/>
        <end position="291"/>
    </location>
</feature>
<dbReference type="InterPro" id="IPR003660">
    <property type="entry name" value="HAMP_dom"/>
</dbReference>
<dbReference type="SMART" id="SM00388">
    <property type="entry name" value="HisKA"/>
    <property type="match status" value="1"/>
</dbReference>
<sequence length="572" mass="64287">MRQWGAEPFPLYVDVYRIGVQWRETSHSYEYLVPGDRGLLAYFRYPLRDRAAYFATLPLLLALLGIGLLLERASELWQMLKSLFLREGPLARQLQSLFWILVILSFFGIMVVSMFIFFQLSQQSIKKELHQRLLTVTAYLSGDPVLTEKLRYGLSSYIPVEESFVRDLMRRVAFLSGTEVFLYTQGGYLYSSTLPRAYWDKYGIPFLDPAVLEGMQNASAGPLIQEAPGGKRLIGYAPLRGGDGSLAGIVQVPMPLSQKAFYDPLRYFIGYVVNVYLLLMGGAILVGLLLIQRFSGGLERVVAQLRAVSGAPSPPLLHWEGKEDEIATLVEAYNDMVKKLQASQRQLEATLRRVSQQEIAFQAAHEIKTALTPLKIHLQHLQRMPTVDPDKLQEMATRLLQRIDALVRIANAFMSFARLGSAEPPQLTLIELGRFLEEQLHPFLQGPIPLELRLPESPLWIQGNADYLHQVLNNLLQNALQALEGHPAPHIWVTLTREGNEAILSLQDNGPGIPPEVQERIFEFYFTTRRTGTGLGLAITKGLVERMGGRISFTSEVGRGTVFYVAFPLASA</sequence>
<feature type="coiled-coil region" evidence="10">
    <location>
        <begin position="330"/>
        <end position="357"/>
    </location>
</feature>
<dbReference type="PRINTS" id="PR00344">
    <property type="entry name" value="BCTRLSENSOR"/>
</dbReference>
<dbReference type="PANTHER" id="PTHR43065:SF10">
    <property type="entry name" value="PEROXIDE STRESS-ACTIVATED HISTIDINE KINASE MAK3"/>
    <property type="match status" value="1"/>
</dbReference>
<dbReference type="GO" id="GO:0000155">
    <property type="term" value="F:phosphorelay sensor kinase activity"/>
    <property type="evidence" value="ECO:0007669"/>
    <property type="project" value="InterPro"/>
</dbReference>